<dbReference type="Proteomes" id="UP000015464">
    <property type="component" value="Unassembled WGS sequence"/>
</dbReference>
<keyword evidence="2" id="KW-0479">Metal-binding</keyword>
<dbReference type="EMBL" id="KE546991">
    <property type="protein sequence ID" value="EPY51330.1"/>
    <property type="molecule type" value="Genomic_DNA"/>
</dbReference>
<dbReference type="eggNOG" id="KOG4765">
    <property type="taxonomic scope" value="Eukaryota"/>
</dbReference>
<protein>
    <submittedName>
        <fullName evidence="8">RNA export factor Rsm1</fullName>
    </submittedName>
</protein>
<keyword evidence="9" id="KW-1185">Reference proteome</keyword>
<dbReference type="GO" id="GO:0008270">
    <property type="term" value="F:zinc ion binding"/>
    <property type="evidence" value="ECO:0007669"/>
    <property type="project" value="UniProtKB-KW"/>
</dbReference>
<evidence type="ECO:0000259" key="6">
    <source>
        <dbReference type="Pfam" id="PF07967"/>
    </source>
</evidence>
<dbReference type="HOGENOM" id="CLU_940597_0_0_1"/>
<dbReference type="OMA" id="YECEYCH"/>
<evidence type="ECO:0000313" key="9">
    <source>
        <dbReference type="Proteomes" id="UP000015464"/>
    </source>
</evidence>
<comment type="subcellular location">
    <subcellularLocation>
        <location evidence="1">Nucleus</location>
    </subcellularLocation>
</comment>
<evidence type="ECO:0000256" key="1">
    <source>
        <dbReference type="ARBA" id="ARBA00004123"/>
    </source>
</evidence>
<evidence type="ECO:0000256" key="4">
    <source>
        <dbReference type="ARBA" id="ARBA00022833"/>
    </source>
</evidence>
<evidence type="ECO:0000313" key="8">
    <source>
        <dbReference type="EMBL" id="EPY51330.1"/>
    </source>
</evidence>
<evidence type="ECO:0000256" key="3">
    <source>
        <dbReference type="ARBA" id="ARBA00022771"/>
    </source>
</evidence>
<keyword evidence="5" id="KW-0539">Nucleus</keyword>
<proteinExistence type="predicted"/>
<dbReference type="AlphaFoldDB" id="S9VZZ5"/>
<feature type="domain" description="NuBaID C-terminal" evidence="7">
    <location>
        <begin position="200"/>
        <end position="255"/>
    </location>
</feature>
<dbReference type="GO" id="GO:0005634">
    <property type="term" value="C:nucleus"/>
    <property type="evidence" value="ECO:0007669"/>
    <property type="project" value="UniProtKB-SubCell"/>
</dbReference>
<organism evidence="8 9">
    <name type="scientific">Schizosaccharomyces cryophilus (strain OY26 / ATCC MYA-4695 / CBS 11777 / NBRC 106824 / NRRL Y48691)</name>
    <name type="common">Fission yeast</name>
    <dbReference type="NCBI Taxonomy" id="653667"/>
    <lineage>
        <taxon>Eukaryota</taxon>
        <taxon>Fungi</taxon>
        <taxon>Dikarya</taxon>
        <taxon>Ascomycota</taxon>
        <taxon>Taphrinomycotina</taxon>
        <taxon>Schizosaccharomycetes</taxon>
        <taxon>Schizosaccharomycetales</taxon>
        <taxon>Schizosaccharomycetaceae</taxon>
        <taxon>Schizosaccharomyces</taxon>
    </lineage>
</organism>
<name>S9VZZ5_SCHCR</name>
<dbReference type="Pfam" id="PF08600">
    <property type="entry name" value="NuBaID_C"/>
    <property type="match status" value="1"/>
</dbReference>
<feature type="domain" description="C3HC-type" evidence="6">
    <location>
        <begin position="40"/>
        <end position="149"/>
    </location>
</feature>
<gene>
    <name evidence="8" type="ORF">SPOG_02503</name>
</gene>
<dbReference type="STRING" id="653667.S9VZZ5"/>
<accession>S9VZZ5</accession>
<sequence length="296" mass="34907">MAIPSDWELNEVLVQLDKVDEQTEHVLVNTVQKSSSKYKPWSLKNFLVRLKTYRNRWSLTYDPQLGEVNCCKHGWLCDSYDKLACDLCNKQIDLSFLQNIIESNELSWELPQNIRDRIEKSLLDEHQDGCLWKHMIFPENIYELEIATELLNTKRRIKSTSPCSVQVSLPEEMTQERLMKVAERLNYDTSNDHGFSLIGIALTGWTEQLSGQLYECEYCHRRVGVWNLSQENQLFDIIDQHKVNCPWRTPVMNSQLHGWQIILQLFTGEIIFQEVDKITEYSHWNDLTLNLLQELR</sequence>
<dbReference type="InterPro" id="IPR013909">
    <property type="entry name" value="NuBaID_C"/>
</dbReference>
<dbReference type="InterPro" id="IPR012935">
    <property type="entry name" value="NuBaID_N"/>
</dbReference>
<evidence type="ECO:0000259" key="7">
    <source>
        <dbReference type="Pfam" id="PF08600"/>
    </source>
</evidence>
<dbReference type="GeneID" id="25036826"/>
<reference evidence="8 9" key="1">
    <citation type="journal article" date="2011" name="Science">
        <title>Comparative functional genomics of the fission yeasts.</title>
        <authorList>
            <person name="Rhind N."/>
            <person name="Chen Z."/>
            <person name="Yassour M."/>
            <person name="Thompson D.A."/>
            <person name="Haas B.J."/>
            <person name="Habib N."/>
            <person name="Wapinski I."/>
            <person name="Roy S."/>
            <person name="Lin M.F."/>
            <person name="Heiman D.I."/>
            <person name="Young S.K."/>
            <person name="Furuya K."/>
            <person name="Guo Y."/>
            <person name="Pidoux A."/>
            <person name="Chen H.M."/>
            <person name="Robbertse B."/>
            <person name="Goldberg J.M."/>
            <person name="Aoki K."/>
            <person name="Bayne E.H."/>
            <person name="Berlin A.M."/>
            <person name="Desjardins C.A."/>
            <person name="Dobbs E."/>
            <person name="Dukaj L."/>
            <person name="Fan L."/>
            <person name="FitzGerald M.G."/>
            <person name="French C."/>
            <person name="Gujja S."/>
            <person name="Hansen K."/>
            <person name="Keifenheim D."/>
            <person name="Levin J.Z."/>
            <person name="Mosher R.A."/>
            <person name="Mueller C.A."/>
            <person name="Pfiffner J."/>
            <person name="Priest M."/>
            <person name="Russ C."/>
            <person name="Smialowska A."/>
            <person name="Swoboda P."/>
            <person name="Sykes S.M."/>
            <person name="Vaughn M."/>
            <person name="Vengrova S."/>
            <person name="Yoder R."/>
            <person name="Zeng Q."/>
            <person name="Allshire R."/>
            <person name="Baulcombe D."/>
            <person name="Birren B.W."/>
            <person name="Brown W."/>
            <person name="Ekwall K."/>
            <person name="Kellis M."/>
            <person name="Leatherwood J."/>
            <person name="Levin H."/>
            <person name="Margalit H."/>
            <person name="Martienssen R."/>
            <person name="Nieduszynski C.A."/>
            <person name="Spatafora J.W."/>
            <person name="Friedman N."/>
            <person name="Dalgaard J.Z."/>
            <person name="Baumann P."/>
            <person name="Niki H."/>
            <person name="Regev A."/>
            <person name="Nusbaum C."/>
        </authorList>
    </citation>
    <scope>NUCLEOTIDE SEQUENCE [LARGE SCALE GENOMIC DNA]</scope>
    <source>
        <strain evidence="9">OY26 / ATCC MYA-4695 / CBS 11777 / NBRC 106824 / NRRL Y48691</strain>
    </source>
</reference>
<evidence type="ECO:0000256" key="2">
    <source>
        <dbReference type="ARBA" id="ARBA00022723"/>
    </source>
</evidence>
<dbReference type="RefSeq" id="XP_013023899.1">
    <property type="nucleotide sequence ID" value="XM_013168445.1"/>
</dbReference>
<dbReference type="OrthoDB" id="2592092at2759"/>
<evidence type="ECO:0000256" key="5">
    <source>
        <dbReference type="ARBA" id="ARBA00023242"/>
    </source>
</evidence>
<keyword evidence="4" id="KW-0862">Zinc</keyword>
<dbReference type="PANTHER" id="PTHR15835:SF6">
    <property type="entry name" value="ZINC FINGER C3HC-TYPE PROTEIN 1"/>
    <property type="match status" value="1"/>
</dbReference>
<dbReference type="PANTHER" id="PTHR15835">
    <property type="entry name" value="NUCLEAR-INTERACTING PARTNER OF ALK"/>
    <property type="match status" value="1"/>
</dbReference>
<dbReference type="Pfam" id="PF07967">
    <property type="entry name" value="zf-C3HC"/>
    <property type="match status" value="1"/>
</dbReference>
<keyword evidence="3" id="KW-0863">Zinc-finger</keyword>